<keyword evidence="1" id="KW-0812">Transmembrane</keyword>
<evidence type="ECO:0000256" key="1">
    <source>
        <dbReference type="SAM" id="Phobius"/>
    </source>
</evidence>
<feature type="non-terminal residue" evidence="2">
    <location>
        <position position="1"/>
    </location>
</feature>
<dbReference type="Proteomes" id="UP000289340">
    <property type="component" value="Chromosome 6"/>
</dbReference>
<evidence type="ECO:0000313" key="2">
    <source>
        <dbReference type="EMBL" id="RZC05923.1"/>
    </source>
</evidence>
<feature type="transmembrane region" description="Helical" evidence="1">
    <location>
        <begin position="28"/>
        <end position="51"/>
    </location>
</feature>
<dbReference type="AlphaFoldDB" id="A0A445K537"/>
<keyword evidence="3" id="KW-1185">Reference proteome</keyword>
<keyword evidence="1" id="KW-0472">Membrane</keyword>
<name>A0A445K537_GLYSO</name>
<keyword evidence="1" id="KW-1133">Transmembrane helix</keyword>
<proteinExistence type="predicted"/>
<sequence>QDNDKNTPAEATKILLYHCCKDFGQCDLLLFICMLNNLNCMDYMMIVFFMMSKSVHEPRLLDPIARLSQSIDFL</sequence>
<reference evidence="2 3" key="1">
    <citation type="submission" date="2018-09" db="EMBL/GenBank/DDBJ databases">
        <title>A high-quality reference genome of wild soybean provides a powerful tool to mine soybean genomes.</title>
        <authorList>
            <person name="Xie M."/>
            <person name="Chung C.Y.L."/>
            <person name="Li M.-W."/>
            <person name="Wong F.-L."/>
            <person name="Chan T.-F."/>
            <person name="Lam H.-M."/>
        </authorList>
    </citation>
    <scope>NUCLEOTIDE SEQUENCE [LARGE SCALE GENOMIC DNA]</scope>
    <source>
        <strain evidence="3">cv. W05</strain>
        <tissue evidence="2">Hypocotyl of etiolated seedlings</tissue>
    </source>
</reference>
<gene>
    <name evidence="2" type="ORF">D0Y65_013805</name>
</gene>
<protein>
    <submittedName>
        <fullName evidence="2">Uncharacterized protein</fullName>
    </submittedName>
</protein>
<comment type="caution">
    <text evidence="2">The sequence shown here is derived from an EMBL/GenBank/DDBJ whole genome shotgun (WGS) entry which is preliminary data.</text>
</comment>
<accession>A0A445K537</accession>
<evidence type="ECO:0000313" key="3">
    <source>
        <dbReference type="Proteomes" id="UP000289340"/>
    </source>
</evidence>
<dbReference type="EMBL" id="QZWG01000006">
    <property type="protein sequence ID" value="RZC05923.1"/>
    <property type="molecule type" value="Genomic_DNA"/>
</dbReference>
<organism evidence="2 3">
    <name type="scientific">Glycine soja</name>
    <name type="common">Wild soybean</name>
    <dbReference type="NCBI Taxonomy" id="3848"/>
    <lineage>
        <taxon>Eukaryota</taxon>
        <taxon>Viridiplantae</taxon>
        <taxon>Streptophyta</taxon>
        <taxon>Embryophyta</taxon>
        <taxon>Tracheophyta</taxon>
        <taxon>Spermatophyta</taxon>
        <taxon>Magnoliopsida</taxon>
        <taxon>eudicotyledons</taxon>
        <taxon>Gunneridae</taxon>
        <taxon>Pentapetalae</taxon>
        <taxon>rosids</taxon>
        <taxon>fabids</taxon>
        <taxon>Fabales</taxon>
        <taxon>Fabaceae</taxon>
        <taxon>Papilionoideae</taxon>
        <taxon>50 kb inversion clade</taxon>
        <taxon>NPAAA clade</taxon>
        <taxon>indigoferoid/millettioid clade</taxon>
        <taxon>Phaseoleae</taxon>
        <taxon>Glycine</taxon>
        <taxon>Glycine subgen. Soja</taxon>
    </lineage>
</organism>